<proteinExistence type="predicted"/>
<keyword evidence="1" id="KW-1133">Transmembrane helix</keyword>
<dbReference type="Proteomes" id="UP001215598">
    <property type="component" value="Unassembled WGS sequence"/>
</dbReference>
<dbReference type="EMBL" id="JARKIB010000147">
    <property type="protein sequence ID" value="KAJ7732180.1"/>
    <property type="molecule type" value="Genomic_DNA"/>
</dbReference>
<evidence type="ECO:0000313" key="2">
    <source>
        <dbReference type="EMBL" id="KAJ7732180.1"/>
    </source>
</evidence>
<dbReference type="AlphaFoldDB" id="A0AAD7MVA8"/>
<reference evidence="2" key="1">
    <citation type="submission" date="2023-03" db="EMBL/GenBank/DDBJ databases">
        <title>Massive genome expansion in bonnet fungi (Mycena s.s.) driven by repeated elements and novel gene families across ecological guilds.</title>
        <authorList>
            <consortium name="Lawrence Berkeley National Laboratory"/>
            <person name="Harder C.B."/>
            <person name="Miyauchi S."/>
            <person name="Viragh M."/>
            <person name="Kuo A."/>
            <person name="Thoen E."/>
            <person name="Andreopoulos B."/>
            <person name="Lu D."/>
            <person name="Skrede I."/>
            <person name="Drula E."/>
            <person name="Henrissat B."/>
            <person name="Morin E."/>
            <person name="Kohler A."/>
            <person name="Barry K."/>
            <person name="LaButti K."/>
            <person name="Morin E."/>
            <person name="Salamov A."/>
            <person name="Lipzen A."/>
            <person name="Mereny Z."/>
            <person name="Hegedus B."/>
            <person name="Baldrian P."/>
            <person name="Stursova M."/>
            <person name="Weitz H."/>
            <person name="Taylor A."/>
            <person name="Grigoriev I.V."/>
            <person name="Nagy L.G."/>
            <person name="Martin F."/>
            <person name="Kauserud H."/>
        </authorList>
    </citation>
    <scope>NUCLEOTIDE SEQUENCE</scope>
    <source>
        <strain evidence="2">CBHHK182m</strain>
    </source>
</reference>
<protein>
    <recommendedName>
        <fullName evidence="4">F-box domain-containing protein</fullName>
    </recommendedName>
</protein>
<keyword evidence="3" id="KW-1185">Reference proteome</keyword>
<gene>
    <name evidence="2" type="ORF">B0H16DRAFT_1732960</name>
</gene>
<evidence type="ECO:0008006" key="4">
    <source>
        <dbReference type="Google" id="ProtNLM"/>
    </source>
</evidence>
<sequence>MATINALPEEFLARLCTLLERHELWQVLQLSSRFRRHAILPYFAHFGITDTDIRSGTLTLSLESLFLILVVQHLHQIQRLVYEISILTPGAHHHPLHEDVTFVGILRAAVPIPDIVIHAGLSRSTAYVLAGIPSASTGDILIVNGDSMSFFLKLRTWVRDPTFMKYRAWFVRVVFFMPLLFIYAIAVLYSYLAFLGANLYSARKWVDEALNVNLIFDDCMRIQTLPGNLTLVTLTDKDLSSAVVLRPVPGIQPALYSSVLPFLDHGTRLKELRFEQKVNLTYNDVMGFVQLQPNVTELWFSSESIRPSSFSTSTTIPPNPGSKIHFLSAPSSYIPHLLPTLPNIGLIVISLTLARTRFPGRTAIDLPVYHAALDAVATLPGTHPLSLHLNLRLDARARSLPWLALSAADLEAATHQPEMRLTRITSLYLYAAGINAHITCFRATDLRARVGTGV</sequence>
<name>A0AAD7MVA8_9AGAR</name>
<comment type="caution">
    <text evidence="2">The sequence shown here is derived from an EMBL/GenBank/DDBJ whole genome shotgun (WGS) entry which is preliminary data.</text>
</comment>
<evidence type="ECO:0000313" key="3">
    <source>
        <dbReference type="Proteomes" id="UP001215598"/>
    </source>
</evidence>
<organism evidence="2 3">
    <name type="scientific">Mycena metata</name>
    <dbReference type="NCBI Taxonomy" id="1033252"/>
    <lineage>
        <taxon>Eukaryota</taxon>
        <taxon>Fungi</taxon>
        <taxon>Dikarya</taxon>
        <taxon>Basidiomycota</taxon>
        <taxon>Agaricomycotina</taxon>
        <taxon>Agaricomycetes</taxon>
        <taxon>Agaricomycetidae</taxon>
        <taxon>Agaricales</taxon>
        <taxon>Marasmiineae</taxon>
        <taxon>Mycenaceae</taxon>
        <taxon>Mycena</taxon>
    </lineage>
</organism>
<keyword evidence="1" id="KW-0472">Membrane</keyword>
<evidence type="ECO:0000256" key="1">
    <source>
        <dbReference type="SAM" id="Phobius"/>
    </source>
</evidence>
<accession>A0AAD7MVA8</accession>
<feature type="transmembrane region" description="Helical" evidence="1">
    <location>
        <begin position="169"/>
        <end position="194"/>
    </location>
</feature>
<keyword evidence="1" id="KW-0812">Transmembrane</keyword>